<evidence type="ECO:0000256" key="9">
    <source>
        <dbReference type="SAM" id="Phobius"/>
    </source>
</evidence>
<feature type="domain" description="Pycsar effector protein" evidence="10">
    <location>
        <begin position="27"/>
        <end position="180"/>
    </location>
</feature>
<keyword evidence="7 9" id="KW-0472">Membrane</keyword>
<keyword evidence="2" id="KW-1003">Cell membrane</keyword>
<keyword evidence="5 9" id="KW-1133">Transmembrane helix</keyword>
<proteinExistence type="predicted"/>
<reference evidence="12" key="1">
    <citation type="journal article" date="2019" name="Int. J. Syst. Evol. Microbiol.">
        <title>The Global Catalogue of Microorganisms (GCM) 10K type strain sequencing project: providing services to taxonomists for standard genome sequencing and annotation.</title>
        <authorList>
            <consortium name="The Broad Institute Genomics Platform"/>
            <consortium name="The Broad Institute Genome Sequencing Center for Infectious Disease"/>
            <person name="Wu L."/>
            <person name="Ma J."/>
        </authorList>
    </citation>
    <scope>NUCLEOTIDE SEQUENCE [LARGE SCALE GENOMIC DNA]</scope>
    <source>
        <strain evidence="12">CGMCC 1.12859</strain>
    </source>
</reference>
<evidence type="ECO:0000256" key="4">
    <source>
        <dbReference type="ARBA" id="ARBA00022741"/>
    </source>
</evidence>
<evidence type="ECO:0000256" key="7">
    <source>
        <dbReference type="ARBA" id="ARBA00023136"/>
    </source>
</evidence>
<protein>
    <submittedName>
        <fullName evidence="11">Pycsar system effector family protein</fullName>
    </submittedName>
</protein>
<evidence type="ECO:0000256" key="1">
    <source>
        <dbReference type="ARBA" id="ARBA00004236"/>
    </source>
</evidence>
<name>A0ABW2G724_9ACTN</name>
<gene>
    <name evidence="11" type="ORF">ACFQMG_32600</name>
</gene>
<dbReference type="InterPro" id="IPR043760">
    <property type="entry name" value="PycTM_dom"/>
</dbReference>
<dbReference type="Pfam" id="PF18967">
    <property type="entry name" value="PycTM"/>
    <property type="match status" value="1"/>
</dbReference>
<keyword evidence="6" id="KW-0051">Antiviral defense</keyword>
<comment type="caution">
    <text evidence="11">The sequence shown here is derived from an EMBL/GenBank/DDBJ whole genome shotgun (WGS) entry which is preliminary data.</text>
</comment>
<comment type="subcellular location">
    <subcellularLocation>
        <location evidence="1">Cell membrane</location>
    </subcellularLocation>
</comment>
<feature type="transmembrane region" description="Helical" evidence="9">
    <location>
        <begin position="45"/>
        <end position="63"/>
    </location>
</feature>
<organism evidence="11 12">
    <name type="scientific">Kitasatospora paranensis</name>
    <dbReference type="NCBI Taxonomy" id="258053"/>
    <lineage>
        <taxon>Bacteria</taxon>
        <taxon>Bacillati</taxon>
        <taxon>Actinomycetota</taxon>
        <taxon>Actinomycetes</taxon>
        <taxon>Kitasatosporales</taxon>
        <taxon>Streptomycetaceae</taxon>
        <taxon>Kitasatospora</taxon>
    </lineage>
</organism>
<feature type="transmembrane region" description="Helical" evidence="9">
    <location>
        <begin position="166"/>
        <end position="184"/>
    </location>
</feature>
<accession>A0ABW2G724</accession>
<dbReference type="RefSeq" id="WP_380232703.1">
    <property type="nucleotide sequence ID" value="NZ_JBHSVH010000002.1"/>
</dbReference>
<evidence type="ECO:0000256" key="2">
    <source>
        <dbReference type="ARBA" id="ARBA00022475"/>
    </source>
</evidence>
<keyword evidence="4" id="KW-0547">Nucleotide-binding</keyword>
<dbReference type="Proteomes" id="UP001596435">
    <property type="component" value="Unassembled WGS sequence"/>
</dbReference>
<evidence type="ECO:0000256" key="6">
    <source>
        <dbReference type="ARBA" id="ARBA00023118"/>
    </source>
</evidence>
<sequence>MHVESQAAGAVPVQGAPTADSGSVDRAWRILDGVTASINQADTKAGVALAAAGVLGGVLFNLVDKHPGPGPWAVAAVVATAALSLAAAACAGAALYPRRHRTGAAPGLLYFGHIVRGGWTADTFGQPLGALLGDPSALTAQITAQVWANAQIADAKFDWVNRAMRLLLAAFLAAGCAASAVAAGV</sequence>
<keyword evidence="3 9" id="KW-0812">Transmembrane</keyword>
<evidence type="ECO:0000256" key="3">
    <source>
        <dbReference type="ARBA" id="ARBA00022692"/>
    </source>
</evidence>
<evidence type="ECO:0000313" key="11">
    <source>
        <dbReference type="EMBL" id="MFC7184303.1"/>
    </source>
</evidence>
<evidence type="ECO:0000259" key="10">
    <source>
        <dbReference type="Pfam" id="PF18967"/>
    </source>
</evidence>
<keyword evidence="12" id="KW-1185">Reference proteome</keyword>
<feature type="transmembrane region" description="Helical" evidence="9">
    <location>
        <begin position="75"/>
        <end position="96"/>
    </location>
</feature>
<evidence type="ECO:0000256" key="8">
    <source>
        <dbReference type="SAM" id="MobiDB-lite"/>
    </source>
</evidence>
<dbReference type="EMBL" id="JBHTAJ010000096">
    <property type="protein sequence ID" value="MFC7184303.1"/>
    <property type="molecule type" value="Genomic_DNA"/>
</dbReference>
<feature type="region of interest" description="Disordered" evidence="8">
    <location>
        <begin position="1"/>
        <end position="21"/>
    </location>
</feature>
<evidence type="ECO:0000313" key="12">
    <source>
        <dbReference type="Proteomes" id="UP001596435"/>
    </source>
</evidence>
<evidence type="ECO:0000256" key="5">
    <source>
        <dbReference type="ARBA" id="ARBA00022989"/>
    </source>
</evidence>